<dbReference type="GO" id="GO:0055085">
    <property type="term" value="P:transmembrane transport"/>
    <property type="evidence" value="ECO:0007669"/>
    <property type="project" value="InterPro"/>
</dbReference>
<dbReference type="GO" id="GO:0005886">
    <property type="term" value="C:plasma membrane"/>
    <property type="evidence" value="ECO:0007669"/>
    <property type="project" value="UniProtKB-SubCell"/>
</dbReference>
<keyword evidence="4 7" id="KW-0812">Transmembrane</keyword>
<evidence type="ECO:0000313" key="9">
    <source>
        <dbReference type="EMBL" id="SUZ88386.1"/>
    </source>
</evidence>
<dbReference type="Gene3D" id="1.10.3720.10">
    <property type="entry name" value="MetI-like"/>
    <property type="match status" value="1"/>
</dbReference>
<evidence type="ECO:0000256" key="3">
    <source>
        <dbReference type="ARBA" id="ARBA00022475"/>
    </source>
</evidence>
<dbReference type="SUPFAM" id="SSF161098">
    <property type="entry name" value="MetI-like"/>
    <property type="match status" value="1"/>
</dbReference>
<feature type="transmembrane region" description="Helical" evidence="7">
    <location>
        <begin position="158"/>
        <end position="183"/>
    </location>
</feature>
<feature type="transmembrane region" description="Helical" evidence="7">
    <location>
        <begin position="112"/>
        <end position="138"/>
    </location>
</feature>
<dbReference type="InterPro" id="IPR035906">
    <property type="entry name" value="MetI-like_sf"/>
</dbReference>
<accession>A0A381R9H3</accession>
<dbReference type="InterPro" id="IPR025966">
    <property type="entry name" value="OppC_N"/>
</dbReference>
<proteinExistence type="predicted"/>
<dbReference type="InterPro" id="IPR050366">
    <property type="entry name" value="BP-dependent_transpt_permease"/>
</dbReference>
<dbReference type="Pfam" id="PF00528">
    <property type="entry name" value="BPD_transp_1"/>
    <property type="match status" value="1"/>
</dbReference>
<dbReference type="PROSITE" id="PS50928">
    <property type="entry name" value="ABC_TM1"/>
    <property type="match status" value="1"/>
</dbReference>
<comment type="subcellular location">
    <subcellularLocation>
        <location evidence="1">Cell membrane</location>
        <topology evidence="1">Multi-pass membrane protein</topology>
    </subcellularLocation>
</comment>
<evidence type="ECO:0000256" key="4">
    <source>
        <dbReference type="ARBA" id="ARBA00022692"/>
    </source>
</evidence>
<name>A0A381R9H3_9ZZZZ</name>
<evidence type="ECO:0000259" key="8">
    <source>
        <dbReference type="PROSITE" id="PS50928"/>
    </source>
</evidence>
<keyword evidence="2" id="KW-0813">Transport</keyword>
<feature type="transmembrane region" description="Helical" evidence="7">
    <location>
        <begin position="227"/>
        <end position="256"/>
    </location>
</feature>
<dbReference type="Pfam" id="PF12911">
    <property type="entry name" value="OppC_N"/>
    <property type="match status" value="1"/>
</dbReference>
<sequence>MTKETTEIKRFMNPVTAFWRRPLVQAFISDPVTLISAVFLALIVLAALFAPFVAPHDPTDRQLPLRHVEPFSSGVAADRSESPPAEDNRFYILGTDHLGRDMLSRLIFGARISLGVGVLGVLVSGFLGLGLGLVAGYYRGLTDDVIMRIVDVFMSVPLLLLALIVLFILGTGFWNIILVFAIGRWMLYARVTRGVVLALREQPFVEAAKAIGAKDSRILIRHILPNLITPLMTVAALDVPRIILTEATLSFLGFGIQPPDSSWGTMLSSGRPYITTAWWVVVMPGVAIFLTALSFNLFGVWLRAISDPLQRWRWMRTSKEAREAGVRDA</sequence>
<dbReference type="PANTHER" id="PTHR43386:SF1">
    <property type="entry name" value="D,D-DIPEPTIDE TRANSPORT SYSTEM PERMEASE PROTEIN DDPC-RELATED"/>
    <property type="match status" value="1"/>
</dbReference>
<feature type="transmembrane region" description="Helical" evidence="7">
    <location>
        <begin position="32"/>
        <end position="54"/>
    </location>
</feature>
<keyword evidence="5 7" id="KW-1133">Transmembrane helix</keyword>
<reference evidence="9" key="1">
    <citation type="submission" date="2018-05" db="EMBL/GenBank/DDBJ databases">
        <authorList>
            <person name="Lanie J.A."/>
            <person name="Ng W.-L."/>
            <person name="Kazmierczak K.M."/>
            <person name="Andrzejewski T.M."/>
            <person name="Davidsen T.M."/>
            <person name="Wayne K.J."/>
            <person name="Tettelin H."/>
            <person name="Glass J.I."/>
            <person name="Rusch D."/>
            <person name="Podicherti R."/>
            <person name="Tsui H.-C.T."/>
            <person name="Winkler M.E."/>
        </authorList>
    </citation>
    <scope>NUCLEOTIDE SEQUENCE</scope>
</reference>
<protein>
    <recommendedName>
        <fullName evidence="8">ABC transmembrane type-1 domain-containing protein</fullName>
    </recommendedName>
</protein>
<keyword evidence="6 7" id="KW-0472">Membrane</keyword>
<dbReference type="CDD" id="cd06261">
    <property type="entry name" value="TM_PBP2"/>
    <property type="match status" value="1"/>
</dbReference>
<feature type="transmembrane region" description="Helical" evidence="7">
    <location>
        <begin position="276"/>
        <end position="302"/>
    </location>
</feature>
<evidence type="ECO:0000256" key="7">
    <source>
        <dbReference type="SAM" id="Phobius"/>
    </source>
</evidence>
<feature type="domain" description="ABC transmembrane type-1" evidence="8">
    <location>
        <begin position="110"/>
        <end position="299"/>
    </location>
</feature>
<dbReference type="EMBL" id="UINC01001768">
    <property type="protein sequence ID" value="SUZ88386.1"/>
    <property type="molecule type" value="Genomic_DNA"/>
</dbReference>
<keyword evidence="3" id="KW-1003">Cell membrane</keyword>
<evidence type="ECO:0000256" key="5">
    <source>
        <dbReference type="ARBA" id="ARBA00022989"/>
    </source>
</evidence>
<gene>
    <name evidence="9" type="ORF">METZ01_LOCUS41240</name>
</gene>
<dbReference type="InterPro" id="IPR000515">
    <property type="entry name" value="MetI-like"/>
</dbReference>
<evidence type="ECO:0000256" key="2">
    <source>
        <dbReference type="ARBA" id="ARBA00022448"/>
    </source>
</evidence>
<dbReference type="AlphaFoldDB" id="A0A381R9H3"/>
<evidence type="ECO:0000256" key="6">
    <source>
        <dbReference type="ARBA" id="ARBA00023136"/>
    </source>
</evidence>
<dbReference type="PANTHER" id="PTHR43386">
    <property type="entry name" value="OLIGOPEPTIDE TRANSPORT SYSTEM PERMEASE PROTEIN APPC"/>
    <property type="match status" value="1"/>
</dbReference>
<evidence type="ECO:0000256" key="1">
    <source>
        <dbReference type="ARBA" id="ARBA00004651"/>
    </source>
</evidence>
<organism evidence="9">
    <name type="scientific">marine metagenome</name>
    <dbReference type="NCBI Taxonomy" id="408172"/>
    <lineage>
        <taxon>unclassified sequences</taxon>
        <taxon>metagenomes</taxon>
        <taxon>ecological metagenomes</taxon>
    </lineage>
</organism>